<reference evidence="3" key="1">
    <citation type="submission" date="2023-07" db="EMBL/GenBank/DDBJ databases">
        <title>A gut symbiont ubiquitin homologue binds and inactivates peptidyl-prolyl isomerase to mediate the interbacterial arms race in the human gut.</title>
        <authorList>
            <person name="Jiang K."/>
            <person name="Li W."/>
            <person name="Tong M."/>
            <person name="Xu J."/>
            <person name="Chen Z."/>
            <person name="Yang Y."/>
            <person name="Zang Y."/>
            <person name="Jiao X."/>
            <person name="Liu C."/>
            <person name="Lim B."/>
            <person name="Jiang X."/>
            <person name="Wang J."/>
            <person name="Wu D."/>
            <person name="Wang M."/>
            <person name="Liu S.-J."/>
            <person name="Shao F."/>
            <person name="Gao X."/>
        </authorList>
    </citation>
    <scope>NUCLEOTIDE SEQUENCE [LARGE SCALE GENOMIC DNA]</scope>
    <source>
        <strain evidence="3">GS077</strain>
    </source>
</reference>
<name>A0ABD5FV30_BACFG</name>
<keyword evidence="1" id="KW-1133">Transmembrane helix</keyword>
<proteinExistence type="predicted"/>
<evidence type="ECO:0008006" key="4">
    <source>
        <dbReference type="Google" id="ProtNLM"/>
    </source>
</evidence>
<gene>
    <name evidence="2" type="ORF">BFGS077_001444</name>
</gene>
<accession>A0ABD5FV30</accession>
<dbReference type="AlphaFoldDB" id="A0ABD5FV30"/>
<reference evidence="2 3" key="2">
    <citation type="submission" date="2023-08" db="EMBL/GenBank/DDBJ databases">
        <authorList>
            <person name="Du M."/>
            <person name="Liu C."/>
            <person name="Liu S.-J."/>
        </authorList>
    </citation>
    <scope>NUCLEOTIDE SEQUENCE [LARGE SCALE GENOMIC DNA]</scope>
    <source>
        <strain evidence="2 3">GS077</strain>
    </source>
</reference>
<protein>
    <recommendedName>
        <fullName evidence="4">Transmembrane protein</fullName>
    </recommendedName>
</protein>
<evidence type="ECO:0000313" key="2">
    <source>
        <dbReference type="EMBL" id="MDT6976186.1"/>
    </source>
</evidence>
<keyword evidence="1" id="KW-0472">Membrane</keyword>
<evidence type="ECO:0000256" key="1">
    <source>
        <dbReference type="SAM" id="Phobius"/>
    </source>
</evidence>
<dbReference type="EMBL" id="JAVFHL010000001">
    <property type="protein sequence ID" value="MDT6976186.1"/>
    <property type="molecule type" value="Genomic_DNA"/>
</dbReference>
<dbReference type="Proteomes" id="UP001258434">
    <property type="component" value="Unassembled WGS sequence"/>
</dbReference>
<sequence length="55" mass="6851">MFVHFNNKSTIFILQIISQFYMYIFLIKFLIVENFTFLQFLHKIHVEYSLKYLLI</sequence>
<comment type="caution">
    <text evidence="2">The sequence shown here is derived from an EMBL/GenBank/DDBJ whole genome shotgun (WGS) entry which is preliminary data.</text>
</comment>
<evidence type="ECO:0000313" key="3">
    <source>
        <dbReference type="Proteomes" id="UP001258434"/>
    </source>
</evidence>
<keyword evidence="1" id="KW-0812">Transmembrane</keyword>
<feature type="transmembrane region" description="Helical" evidence="1">
    <location>
        <begin position="20"/>
        <end position="41"/>
    </location>
</feature>
<organism evidence="2 3">
    <name type="scientific">Bacteroides fragilis</name>
    <dbReference type="NCBI Taxonomy" id="817"/>
    <lineage>
        <taxon>Bacteria</taxon>
        <taxon>Pseudomonadati</taxon>
        <taxon>Bacteroidota</taxon>
        <taxon>Bacteroidia</taxon>
        <taxon>Bacteroidales</taxon>
        <taxon>Bacteroidaceae</taxon>
        <taxon>Bacteroides</taxon>
    </lineage>
</organism>